<reference evidence="1 2" key="1">
    <citation type="submission" date="2018-04" db="EMBL/GenBank/DDBJ databases">
        <title>Genomic Encyclopedia of Type Strains, Phase IV (KMG-IV): sequencing the most valuable type-strain genomes for metagenomic binning, comparative biology and taxonomic classification.</title>
        <authorList>
            <person name="Goeker M."/>
        </authorList>
    </citation>
    <scope>NUCLEOTIDE SEQUENCE [LARGE SCALE GENOMIC DNA]</scope>
    <source>
        <strain evidence="1 2">DSM 7138</strain>
    </source>
</reference>
<protein>
    <submittedName>
        <fullName evidence="1">Uncharacterized protein</fullName>
    </submittedName>
</protein>
<gene>
    <name evidence="1" type="ORF">C7449_103247</name>
</gene>
<dbReference type="AlphaFoldDB" id="A0A2T5BBC0"/>
<evidence type="ECO:0000313" key="1">
    <source>
        <dbReference type="EMBL" id="PTM96233.1"/>
    </source>
</evidence>
<evidence type="ECO:0000313" key="2">
    <source>
        <dbReference type="Proteomes" id="UP000241247"/>
    </source>
</evidence>
<dbReference type="RefSeq" id="WP_108002305.1">
    <property type="nucleotide sequence ID" value="NZ_JBHEEX010000002.1"/>
</dbReference>
<accession>A0A2T5BBC0</accession>
<keyword evidence="2" id="KW-1185">Reference proteome</keyword>
<comment type="caution">
    <text evidence="1">The sequence shown here is derived from an EMBL/GenBank/DDBJ whole genome shotgun (WGS) entry which is preliminary data.</text>
</comment>
<dbReference type="EMBL" id="PZZZ01000003">
    <property type="protein sequence ID" value="PTM96233.1"/>
    <property type="molecule type" value="Genomic_DNA"/>
</dbReference>
<sequence>MSAASVTVSHASSTAPIPFPMARRTGIVRRCAAELEALHGEPALRYWRAECRKLANELAALGCDEAEMRLQVLDFQDEVQCELRRRHEARAARAARGESGLA</sequence>
<dbReference type="Proteomes" id="UP000241247">
    <property type="component" value="Unassembled WGS sequence"/>
</dbReference>
<dbReference type="Pfam" id="PF19551">
    <property type="entry name" value="DUF6074"/>
    <property type="match status" value="1"/>
</dbReference>
<proteinExistence type="predicted"/>
<organism evidence="1 2">
    <name type="scientific">Mycoplana dimorpha</name>
    <dbReference type="NCBI Taxonomy" id="28320"/>
    <lineage>
        <taxon>Bacteria</taxon>
        <taxon>Pseudomonadati</taxon>
        <taxon>Pseudomonadota</taxon>
        <taxon>Alphaproteobacteria</taxon>
        <taxon>Hyphomicrobiales</taxon>
        <taxon>Rhizobiaceae</taxon>
        <taxon>Mycoplana</taxon>
    </lineage>
</organism>
<dbReference type="InterPro" id="IPR045720">
    <property type="entry name" value="DUF6074"/>
</dbReference>
<dbReference type="OrthoDB" id="8083007at2"/>
<name>A0A2T5BBC0_MYCDI</name>